<dbReference type="InterPro" id="IPR000600">
    <property type="entry name" value="ROK"/>
</dbReference>
<dbReference type="PANTHER" id="PTHR18964">
    <property type="entry name" value="ROK (REPRESSOR, ORF, KINASE) FAMILY"/>
    <property type="match status" value="1"/>
</dbReference>
<evidence type="ECO:0000256" key="2">
    <source>
        <dbReference type="SAM" id="MobiDB-lite"/>
    </source>
</evidence>
<dbReference type="SUPFAM" id="SSF53067">
    <property type="entry name" value="Actin-like ATPase domain"/>
    <property type="match status" value="1"/>
</dbReference>
<accession>A0A2N7W300</accession>
<evidence type="ECO:0000313" key="4">
    <source>
        <dbReference type="Proteomes" id="UP000235616"/>
    </source>
</evidence>
<comment type="caution">
    <text evidence="3">The sequence shown here is derived from an EMBL/GenBank/DDBJ whole genome shotgun (WGS) entry which is preliminary data.</text>
</comment>
<reference evidence="3 4" key="1">
    <citation type="submission" date="2018-01" db="EMBL/GenBank/DDBJ databases">
        <title>Whole genome analyses suggest that Burkholderia sensu lato contains two further novel genera in the rhizoxinica-symbiotica group Mycetohabitans gen. nov., and Trinickia gen. nov.: implications for the evolution of diazotrophy and nodulation in the Burkholderiaceae.</title>
        <authorList>
            <person name="Estrada-de los Santos P."/>
            <person name="Palmer M."/>
            <person name="Chavez-Ramirez B."/>
            <person name="Beukes C."/>
            <person name="Steenkamp E.T."/>
            <person name="Hirsch A.M."/>
            <person name="Manyaka P."/>
            <person name="Maluk M."/>
            <person name="Lafos M."/>
            <person name="Crook M."/>
            <person name="Gross E."/>
            <person name="Simon M.F."/>
            <person name="Bueno dos Reis Junior F."/>
            <person name="Poole P.S."/>
            <person name="Venter S.N."/>
            <person name="James E.K."/>
        </authorList>
    </citation>
    <scope>NUCLEOTIDE SEQUENCE [LARGE SCALE GENOMIC DNA]</scope>
    <source>
        <strain evidence="3 4">GIMN1.004</strain>
    </source>
</reference>
<dbReference type="EMBL" id="PNYA01000001">
    <property type="protein sequence ID" value="PMS23788.1"/>
    <property type="molecule type" value="Genomic_DNA"/>
</dbReference>
<organism evidence="3 4">
    <name type="scientific">Trinickia dabaoshanensis</name>
    <dbReference type="NCBI Taxonomy" id="564714"/>
    <lineage>
        <taxon>Bacteria</taxon>
        <taxon>Pseudomonadati</taxon>
        <taxon>Pseudomonadota</taxon>
        <taxon>Betaproteobacteria</taxon>
        <taxon>Burkholderiales</taxon>
        <taxon>Burkholderiaceae</taxon>
        <taxon>Trinickia</taxon>
    </lineage>
</organism>
<dbReference type="Gene3D" id="3.30.420.40">
    <property type="match status" value="2"/>
</dbReference>
<comment type="similarity">
    <text evidence="1">Belongs to the ROK (NagC/XylR) family.</text>
</comment>
<evidence type="ECO:0000256" key="1">
    <source>
        <dbReference type="ARBA" id="ARBA00006479"/>
    </source>
</evidence>
<feature type="region of interest" description="Disordered" evidence="2">
    <location>
        <begin position="1"/>
        <end position="29"/>
    </location>
</feature>
<dbReference type="PANTHER" id="PTHR18964:SF149">
    <property type="entry name" value="BIFUNCTIONAL UDP-N-ACETYLGLUCOSAMINE 2-EPIMERASE_N-ACETYLMANNOSAMINE KINASE"/>
    <property type="match status" value="1"/>
</dbReference>
<protein>
    <submittedName>
        <fullName evidence="3">ROK family protein</fullName>
    </submittedName>
</protein>
<evidence type="ECO:0000313" key="3">
    <source>
        <dbReference type="EMBL" id="PMS23788.1"/>
    </source>
</evidence>
<sequence>MAGDRTRGVSFLGSGPASMAVRPERHPRSIRRAARCEQPLTPANTMDRLELELSPVEHADAGTCAASSGCVLGIDFGGTKIAMATASVEGDVFDVAHIPTEAHEGADAVISRMFDAAKALVAETVARAGTTLVAVAAVTPGIVEAHGIKLAPNNPGWDRLALADVLRRGFEVQSIGVETDVKAAALAEARKGALAGVDCGLYLNLGTGLAAAAVIGGQVLRGAHGAAGEIAYQCRGTHGEVPFAQGGAPFENVASGRAISDRASAIAGRPIGTREAFELSRDDARFASLIDETLSYLGVQVANMALLLDPSKIVIGGGMSHIVRIHEAIRSALAQAVPYPPEVERSTFGAGAALQGALILAAERRAAMSKGRPRA</sequence>
<dbReference type="Proteomes" id="UP000235616">
    <property type="component" value="Unassembled WGS sequence"/>
</dbReference>
<gene>
    <name evidence="3" type="ORF">C0Z18_01050</name>
</gene>
<dbReference type="Pfam" id="PF00480">
    <property type="entry name" value="ROK"/>
    <property type="match status" value="1"/>
</dbReference>
<name>A0A2N7W300_9BURK</name>
<proteinExistence type="inferred from homology"/>
<dbReference type="AlphaFoldDB" id="A0A2N7W300"/>
<keyword evidence="4" id="KW-1185">Reference proteome</keyword>
<dbReference type="InterPro" id="IPR043129">
    <property type="entry name" value="ATPase_NBD"/>
</dbReference>